<keyword evidence="4 10" id="KW-0378">Hydrolase</keyword>
<keyword evidence="10" id="KW-0963">Cytoplasm</keyword>
<comment type="catalytic activity">
    <reaction evidence="9 10">
        <text>L-glutamine + H2O = L-glutamate + NH4(+)</text>
        <dbReference type="Rhea" id="RHEA:15889"/>
        <dbReference type="ChEBI" id="CHEBI:15377"/>
        <dbReference type="ChEBI" id="CHEBI:28938"/>
        <dbReference type="ChEBI" id="CHEBI:29985"/>
        <dbReference type="ChEBI" id="CHEBI:58359"/>
        <dbReference type="EC" id="3.5.1.2"/>
    </reaction>
</comment>
<keyword evidence="5 10" id="KW-0315">Glutamine amidotransferase</keyword>
<feature type="active site" evidence="10 11">
    <location>
        <position position="176"/>
    </location>
</feature>
<dbReference type="HAMAP" id="MF_00278">
    <property type="entry name" value="HisH"/>
    <property type="match status" value="1"/>
</dbReference>
<evidence type="ECO:0000256" key="4">
    <source>
        <dbReference type="ARBA" id="ARBA00022801"/>
    </source>
</evidence>
<comment type="function">
    <text evidence="10">IGPS catalyzes the conversion of PRFAR and glutamine to IGP, AICAR and glutamate. The HisH subunit catalyzes the hydrolysis of glutamine to glutamate and ammonia as part of the synthesis of IGP and AICAR. The resulting ammonia molecule is channeled to the active site of HisF.</text>
</comment>
<dbReference type="InterPro" id="IPR010139">
    <property type="entry name" value="Imidazole-glycPsynth_HisH"/>
</dbReference>
<sequence>MGNVGSIQNMLKHLGVESVISSQISEIQSADKLILSGVGAFDTAVKNIHERNLLPALNHRVLKEKKPVLGICLGMQLLTQRSEEGKLAGLGWIEGETIRFKLDGSQKLKVPHMGWNPVAVQKESPLFQEMPAEPRFYFVHSYHVVCKKEDALCTTHHGYDFVSAVEKENIYGTQFHPEKSHKFGLQLLKNFAERV</sequence>
<evidence type="ECO:0000256" key="3">
    <source>
        <dbReference type="ARBA" id="ARBA00022605"/>
    </source>
</evidence>
<comment type="pathway">
    <text evidence="1 10">Amino-acid biosynthesis; L-histidine biosynthesis; L-histidine from 5-phospho-alpha-D-ribose 1-diphosphate: step 5/9.</text>
</comment>
<evidence type="ECO:0000259" key="12">
    <source>
        <dbReference type="Pfam" id="PF00117"/>
    </source>
</evidence>
<dbReference type="UniPathway" id="UPA00031">
    <property type="reaction ID" value="UER00010"/>
</dbReference>
<dbReference type="GO" id="GO:0000105">
    <property type="term" value="P:L-histidine biosynthetic process"/>
    <property type="evidence" value="ECO:0007669"/>
    <property type="project" value="UniProtKB-UniRule"/>
</dbReference>
<gene>
    <name evidence="10 13" type="primary">hisH</name>
    <name evidence="13" type="ORF">MNODULE_10160</name>
</gene>
<dbReference type="GO" id="GO:0005737">
    <property type="term" value="C:cytoplasm"/>
    <property type="evidence" value="ECO:0007669"/>
    <property type="project" value="UniProtKB-SubCell"/>
</dbReference>
<keyword evidence="7 10" id="KW-0456">Lyase</keyword>
<dbReference type="AlphaFoldDB" id="A0A7X6DPP3"/>
<evidence type="ECO:0000256" key="9">
    <source>
        <dbReference type="ARBA" id="ARBA00049534"/>
    </source>
</evidence>
<dbReference type="GO" id="GO:0004359">
    <property type="term" value="F:glutaminase activity"/>
    <property type="evidence" value="ECO:0007669"/>
    <property type="project" value="UniProtKB-EC"/>
</dbReference>
<dbReference type="PANTHER" id="PTHR42701:SF1">
    <property type="entry name" value="IMIDAZOLE GLYCEROL PHOSPHATE SYNTHASE SUBUNIT HISH"/>
    <property type="match status" value="1"/>
</dbReference>
<comment type="subcellular location">
    <subcellularLocation>
        <location evidence="10">Cytoplasm</location>
    </subcellularLocation>
</comment>
<dbReference type="EMBL" id="VTOW01000002">
    <property type="protein sequence ID" value="NKE71098.1"/>
    <property type="molecule type" value="Genomic_DNA"/>
</dbReference>
<dbReference type="EC" id="4.3.2.10" evidence="10"/>
<protein>
    <recommendedName>
        <fullName evidence="10">Imidazole glycerol phosphate synthase subunit HisH</fullName>
        <ecNumber evidence="10">4.3.2.10</ecNumber>
    </recommendedName>
    <alternativeName>
        <fullName evidence="10">IGP synthase glutaminase subunit</fullName>
        <ecNumber evidence="10">3.5.1.2</ecNumber>
    </alternativeName>
    <alternativeName>
        <fullName evidence="10">IGP synthase subunit HisH</fullName>
    </alternativeName>
    <alternativeName>
        <fullName evidence="10">ImGP synthase subunit HisH</fullName>
        <shortName evidence="10">IGPS subunit HisH</shortName>
    </alternativeName>
</protein>
<accession>A0A7X6DPP3</accession>
<evidence type="ECO:0000256" key="1">
    <source>
        <dbReference type="ARBA" id="ARBA00005091"/>
    </source>
</evidence>
<dbReference type="SUPFAM" id="SSF52317">
    <property type="entry name" value="Class I glutamine amidotransferase-like"/>
    <property type="match status" value="1"/>
</dbReference>
<evidence type="ECO:0000256" key="11">
    <source>
        <dbReference type="PIRSR" id="PIRSR000495-1"/>
    </source>
</evidence>
<feature type="active site" evidence="10 11">
    <location>
        <position position="178"/>
    </location>
</feature>
<evidence type="ECO:0000256" key="5">
    <source>
        <dbReference type="ARBA" id="ARBA00022962"/>
    </source>
</evidence>
<dbReference type="InterPro" id="IPR029062">
    <property type="entry name" value="Class_I_gatase-like"/>
</dbReference>
<dbReference type="CDD" id="cd01748">
    <property type="entry name" value="GATase1_IGP_Synthase"/>
    <property type="match status" value="1"/>
</dbReference>
<evidence type="ECO:0000313" key="13">
    <source>
        <dbReference type="EMBL" id="NKE71098.1"/>
    </source>
</evidence>
<feature type="domain" description="Glutamine amidotransferase" evidence="12">
    <location>
        <begin position="6"/>
        <end position="192"/>
    </location>
</feature>
<evidence type="ECO:0000256" key="7">
    <source>
        <dbReference type="ARBA" id="ARBA00023239"/>
    </source>
</evidence>
<dbReference type="Proteomes" id="UP000534783">
    <property type="component" value="Unassembled WGS sequence"/>
</dbReference>
<keyword evidence="3 10" id="KW-0028">Amino-acid biosynthesis</keyword>
<dbReference type="Pfam" id="PF00117">
    <property type="entry name" value="GATase"/>
    <property type="match status" value="1"/>
</dbReference>
<feature type="active site" description="Nucleophile" evidence="10 11">
    <location>
        <position position="72"/>
    </location>
</feature>
<dbReference type="NCBIfam" id="TIGR01855">
    <property type="entry name" value="IMP_synth_hisH"/>
    <property type="match status" value="1"/>
</dbReference>
<keyword evidence="14" id="KW-1185">Reference proteome</keyword>
<reference evidence="13 14" key="1">
    <citation type="journal article" date="2020" name="Nature">
        <title>Bacterial chemolithoautotrophy via manganese oxidation.</title>
        <authorList>
            <person name="Yu H."/>
            <person name="Leadbetter J.R."/>
        </authorList>
    </citation>
    <scope>NUCLEOTIDE SEQUENCE [LARGE SCALE GENOMIC DNA]</scope>
    <source>
        <strain evidence="13 14">Mn-1</strain>
    </source>
</reference>
<dbReference type="InterPro" id="IPR017926">
    <property type="entry name" value="GATASE"/>
</dbReference>
<comment type="subunit">
    <text evidence="2 10">Heterodimer of HisH and HisF.</text>
</comment>
<comment type="catalytic activity">
    <reaction evidence="8 10">
        <text>5-[(5-phospho-1-deoxy-D-ribulos-1-ylimino)methylamino]-1-(5-phospho-beta-D-ribosyl)imidazole-4-carboxamide + L-glutamine = D-erythro-1-(imidazol-4-yl)glycerol 3-phosphate + 5-amino-1-(5-phospho-beta-D-ribosyl)imidazole-4-carboxamide + L-glutamate + H(+)</text>
        <dbReference type="Rhea" id="RHEA:24793"/>
        <dbReference type="ChEBI" id="CHEBI:15378"/>
        <dbReference type="ChEBI" id="CHEBI:29985"/>
        <dbReference type="ChEBI" id="CHEBI:58278"/>
        <dbReference type="ChEBI" id="CHEBI:58359"/>
        <dbReference type="ChEBI" id="CHEBI:58475"/>
        <dbReference type="ChEBI" id="CHEBI:58525"/>
        <dbReference type="EC" id="4.3.2.10"/>
    </reaction>
</comment>
<dbReference type="PIRSF" id="PIRSF000495">
    <property type="entry name" value="Amidotransf_hisH"/>
    <property type="match status" value="1"/>
</dbReference>
<proteinExistence type="inferred from homology"/>
<evidence type="ECO:0000256" key="2">
    <source>
        <dbReference type="ARBA" id="ARBA00011152"/>
    </source>
</evidence>
<dbReference type="PROSITE" id="PS51273">
    <property type="entry name" value="GATASE_TYPE_1"/>
    <property type="match status" value="1"/>
</dbReference>
<keyword evidence="6 10" id="KW-0368">Histidine biosynthesis</keyword>
<evidence type="ECO:0000256" key="6">
    <source>
        <dbReference type="ARBA" id="ARBA00023102"/>
    </source>
</evidence>
<name>A0A7X6DPP3_9BACT</name>
<comment type="caution">
    <text evidence="13">The sequence shown here is derived from an EMBL/GenBank/DDBJ whole genome shotgun (WGS) entry which is preliminary data.</text>
</comment>
<dbReference type="GO" id="GO:0016829">
    <property type="term" value="F:lyase activity"/>
    <property type="evidence" value="ECO:0007669"/>
    <property type="project" value="UniProtKB-KW"/>
</dbReference>
<evidence type="ECO:0000256" key="10">
    <source>
        <dbReference type="HAMAP-Rule" id="MF_00278"/>
    </source>
</evidence>
<dbReference type="Gene3D" id="3.40.50.880">
    <property type="match status" value="1"/>
</dbReference>
<dbReference type="PANTHER" id="PTHR42701">
    <property type="entry name" value="IMIDAZOLE GLYCEROL PHOSPHATE SYNTHASE SUBUNIT HISH"/>
    <property type="match status" value="1"/>
</dbReference>
<evidence type="ECO:0000256" key="8">
    <source>
        <dbReference type="ARBA" id="ARBA00047838"/>
    </source>
</evidence>
<dbReference type="EC" id="3.5.1.2" evidence="10"/>
<dbReference type="GO" id="GO:0000107">
    <property type="term" value="F:imidazoleglycerol-phosphate synthase activity"/>
    <property type="evidence" value="ECO:0007669"/>
    <property type="project" value="UniProtKB-UniRule"/>
</dbReference>
<evidence type="ECO:0000313" key="14">
    <source>
        <dbReference type="Proteomes" id="UP000534783"/>
    </source>
</evidence>
<organism evidence="13 14">
    <name type="scientific">Candidatus Manganitrophus noduliformans</name>
    <dbReference type="NCBI Taxonomy" id="2606439"/>
    <lineage>
        <taxon>Bacteria</taxon>
        <taxon>Pseudomonadati</taxon>
        <taxon>Nitrospirota</taxon>
        <taxon>Nitrospiria</taxon>
        <taxon>Candidatus Troglogloeales</taxon>
        <taxon>Candidatus Manganitrophaceae</taxon>
        <taxon>Candidatus Manganitrophus</taxon>
    </lineage>
</organism>